<reference evidence="1 2" key="1">
    <citation type="journal article" date="2005" name="Nature">
        <title>The map-based sequence of the rice genome.</title>
        <authorList>
            <consortium name="International rice genome sequencing project (IRGSP)"/>
            <person name="Matsumoto T."/>
            <person name="Wu J."/>
            <person name="Kanamori H."/>
            <person name="Katayose Y."/>
            <person name="Fujisawa M."/>
            <person name="Namiki N."/>
            <person name="Mizuno H."/>
            <person name="Yamamoto K."/>
            <person name="Antonio B.A."/>
            <person name="Baba T."/>
            <person name="Sakata K."/>
            <person name="Nagamura Y."/>
            <person name="Aoki H."/>
            <person name="Arikawa K."/>
            <person name="Arita K."/>
            <person name="Bito T."/>
            <person name="Chiden Y."/>
            <person name="Fujitsuka N."/>
            <person name="Fukunaka R."/>
            <person name="Hamada M."/>
            <person name="Harada C."/>
            <person name="Hayashi A."/>
            <person name="Hijishita S."/>
            <person name="Honda M."/>
            <person name="Hosokawa S."/>
            <person name="Ichikawa Y."/>
            <person name="Idonuma A."/>
            <person name="Iijima M."/>
            <person name="Ikeda M."/>
            <person name="Ikeno M."/>
            <person name="Ito K."/>
            <person name="Ito S."/>
            <person name="Ito T."/>
            <person name="Ito Y."/>
            <person name="Ito Y."/>
            <person name="Iwabuchi A."/>
            <person name="Kamiya K."/>
            <person name="Karasawa W."/>
            <person name="Kurita K."/>
            <person name="Katagiri S."/>
            <person name="Kikuta A."/>
            <person name="Kobayashi H."/>
            <person name="Kobayashi N."/>
            <person name="Machita K."/>
            <person name="Maehara T."/>
            <person name="Masukawa M."/>
            <person name="Mizubayashi T."/>
            <person name="Mukai Y."/>
            <person name="Nagasaki H."/>
            <person name="Nagata Y."/>
            <person name="Naito S."/>
            <person name="Nakashima M."/>
            <person name="Nakama Y."/>
            <person name="Nakamichi Y."/>
            <person name="Nakamura M."/>
            <person name="Meguro A."/>
            <person name="Negishi M."/>
            <person name="Ohta I."/>
            <person name="Ohta T."/>
            <person name="Okamoto M."/>
            <person name="Ono N."/>
            <person name="Saji S."/>
            <person name="Sakaguchi M."/>
            <person name="Sakai K."/>
            <person name="Shibata M."/>
            <person name="Shimokawa T."/>
            <person name="Song J."/>
            <person name="Takazaki Y."/>
            <person name="Terasawa K."/>
            <person name="Tsugane M."/>
            <person name="Tsuji K."/>
            <person name="Ueda S."/>
            <person name="Waki K."/>
            <person name="Yamagata H."/>
            <person name="Yamamoto M."/>
            <person name="Yamamoto S."/>
            <person name="Yamane H."/>
            <person name="Yoshiki S."/>
            <person name="Yoshihara R."/>
            <person name="Yukawa K."/>
            <person name="Zhong H."/>
            <person name="Yano M."/>
            <person name="Yuan Q."/>
            <person name="Ouyang S."/>
            <person name="Liu J."/>
            <person name="Jones K.M."/>
            <person name="Gansberger K."/>
            <person name="Moffat K."/>
            <person name="Hill J."/>
            <person name="Bera J."/>
            <person name="Fadrosh D."/>
            <person name="Jin S."/>
            <person name="Johri S."/>
            <person name="Kim M."/>
            <person name="Overton L."/>
            <person name="Reardon M."/>
            <person name="Tsitrin T."/>
            <person name="Vuong H."/>
            <person name="Weaver B."/>
            <person name="Ciecko A."/>
            <person name="Tallon L."/>
            <person name="Jackson J."/>
            <person name="Pai G."/>
            <person name="Aken S.V."/>
            <person name="Utterback T."/>
            <person name="Reidmuller S."/>
            <person name="Feldblyum T."/>
            <person name="Hsiao J."/>
            <person name="Zismann V."/>
            <person name="Iobst S."/>
            <person name="de Vazeille A.R."/>
            <person name="Buell C.R."/>
            <person name="Ying K."/>
            <person name="Li Y."/>
            <person name="Lu T."/>
            <person name="Huang Y."/>
            <person name="Zhao Q."/>
            <person name="Feng Q."/>
            <person name="Zhang L."/>
            <person name="Zhu J."/>
            <person name="Weng Q."/>
            <person name="Mu J."/>
            <person name="Lu Y."/>
            <person name="Fan D."/>
            <person name="Liu Y."/>
            <person name="Guan J."/>
            <person name="Zhang Y."/>
            <person name="Yu S."/>
            <person name="Liu X."/>
            <person name="Zhang Y."/>
            <person name="Hong G."/>
            <person name="Han B."/>
            <person name="Choisne N."/>
            <person name="Demange N."/>
            <person name="Orjeda G."/>
            <person name="Samain S."/>
            <person name="Cattolico L."/>
            <person name="Pelletier E."/>
            <person name="Couloux A."/>
            <person name="Segurens B."/>
            <person name="Wincker P."/>
            <person name="D'Hont A."/>
            <person name="Scarpelli C."/>
            <person name="Weissenbach J."/>
            <person name="Salanoubat M."/>
            <person name="Quetier F."/>
            <person name="Yu Y."/>
            <person name="Kim H.R."/>
            <person name="Rambo T."/>
            <person name="Currie J."/>
            <person name="Collura K."/>
            <person name="Luo M."/>
            <person name="Yang T."/>
            <person name="Ammiraju J.S.S."/>
            <person name="Engler F."/>
            <person name="Soderlund C."/>
            <person name="Wing R.A."/>
            <person name="Palmer L.E."/>
            <person name="de la Bastide M."/>
            <person name="Spiegel L."/>
            <person name="Nascimento L."/>
            <person name="Zutavern T."/>
            <person name="O'Shaughnessy A."/>
            <person name="Dike S."/>
            <person name="Dedhia N."/>
            <person name="Preston R."/>
            <person name="Balija V."/>
            <person name="McCombie W.R."/>
            <person name="Chow T."/>
            <person name="Chen H."/>
            <person name="Chung M."/>
            <person name="Chen C."/>
            <person name="Shaw J."/>
            <person name="Wu H."/>
            <person name="Hsiao K."/>
            <person name="Chao Y."/>
            <person name="Chu M."/>
            <person name="Cheng C."/>
            <person name="Hour A."/>
            <person name="Lee P."/>
            <person name="Lin S."/>
            <person name="Lin Y."/>
            <person name="Liou J."/>
            <person name="Liu S."/>
            <person name="Hsing Y."/>
            <person name="Raghuvanshi S."/>
            <person name="Mohanty A."/>
            <person name="Bharti A.K."/>
            <person name="Gaur A."/>
            <person name="Gupta V."/>
            <person name="Kumar D."/>
            <person name="Ravi V."/>
            <person name="Vij S."/>
            <person name="Kapur A."/>
            <person name="Khurana P."/>
            <person name="Khurana P."/>
            <person name="Khurana J.P."/>
            <person name="Tyagi A.K."/>
            <person name="Gaikwad K."/>
            <person name="Singh A."/>
            <person name="Dalal V."/>
            <person name="Srivastava S."/>
            <person name="Dixit A."/>
            <person name="Pal A.K."/>
            <person name="Ghazi I.A."/>
            <person name="Yadav M."/>
            <person name="Pandit A."/>
            <person name="Bhargava A."/>
            <person name="Sureshbabu K."/>
            <person name="Batra K."/>
            <person name="Sharma T.R."/>
            <person name="Mohapatra T."/>
            <person name="Singh N.K."/>
            <person name="Messing J."/>
            <person name="Nelson A.B."/>
            <person name="Fuks G."/>
            <person name="Kavchok S."/>
            <person name="Keizer G."/>
            <person name="Linton E."/>
            <person name="Llaca V."/>
            <person name="Song R."/>
            <person name="Tanyolac B."/>
            <person name="Young S."/>
            <person name="Ho-Il K."/>
            <person name="Hahn J.H."/>
            <person name="Sangsakoo G."/>
            <person name="Vanavichit A."/>
            <person name="de Mattos Luiz.A.T."/>
            <person name="Zimmer P.D."/>
            <person name="Malone G."/>
            <person name="Dellagostin O."/>
            <person name="de Oliveira A.C."/>
            <person name="Bevan M."/>
            <person name="Bancroft I."/>
            <person name="Minx P."/>
            <person name="Cordum H."/>
            <person name="Wilson R."/>
            <person name="Cheng Z."/>
            <person name="Jin W."/>
            <person name="Jiang J."/>
            <person name="Leong S.A."/>
            <person name="Iwama H."/>
            <person name="Gojobori T."/>
            <person name="Itoh T."/>
            <person name="Niimura Y."/>
            <person name="Fujii Y."/>
            <person name="Habara T."/>
            <person name="Sakai H."/>
            <person name="Sato Y."/>
            <person name="Wilson G."/>
            <person name="Kumar K."/>
            <person name="McCouch S."/>
            <person name="Juretic N."/>
            <person name="Hoen D."/>
            <person name="Wright S."/>
            <person name="Bruskiewich R."/>
            <person name="Bureau T."/>
            <person name="Miyao A."/>
            <person name="Hirochika H."/>
            <person name="Nishikawa T."/>
            <person name="Kadowaki K."/>
            <person name="Sugiura M."/>
            <person name="Burr B."/>
            <person name="Sasaki T."/>
        </authorList>
    </citation>
    <scope>NUCLEOTIDE SEQUENCE [LARGE SCALE GENOMIC DNA]</scope>
    <source>
        <strain evidence="2">cv. Nipponbare</strain>
    </source>
</reference>
<evidence type="ECO:0000313" key="2">
    <source>
        <dbReference type="Proteomes" id="UP000000763"/>
    </source>
</evidence>
<dbReference type="Proteomes" id="UP000000763">
    <property type="component" value="Chromosome 2"/>
</dbReference>
<dbReference type="EMBL" id="AP008208">
    <property type="protein sequence ID" value="BAH91929.1"/>
    <property type="molecule type" value="Genomic_DNA"/>
</dbReference>
<evidence type="ECO:0000313" key="1">
    <source>
        <dbReference type="EMBL" id="BAH91929.1"/>
    </source>
</evidence>
<proteinExistence type="predicted"/>
<gene>
    <name evidence="1" type="ordered locus">Os02g0811101</name>
</gene>
<dbReference type="AlphaFoldDB" id="C7IZ62"/>
<name>C7IZ62_ORYSJ</name>
<sequence length="93" mass="10347">MLGSMNASLVCCANPSNNRPRNSDISRQQKDGLLFGKKKALPRNIYDCENIYDFDCYIVFSKGGPAISVLWGKQFTPAGNINSRDKVEDCRAI</sequence>
<reference evidence="2" key="2">
    <citation type="journal article" date="2008" name="Nucleic Acids Res.">
        <title>The rice annotation project database (RAP-DB): 2008 update.</title>
        <authorList>
            <consortium name="The rice annotation project (RAP)"/>
        </authorList>
    </citation>
    <scope>GENOME REANNOTATION</scope>
    <source>
        <strain evidence="2">cv. Nipponbare</strain>
    </source>
</reference>
<dbReference type="KEGG" id="dosa:Os02g0811101"/>
<organism evidence="1 2">
    <name type="scientific">Oryza sativa subsp. japonica</name>
    <name type="common">Rice</name>
    <dbReference type="NCBI Taxonomy" id="39947"/>
    <lineage>
        <taxon>Eukaryota</taxon>
        <taxon>Viridiplantae</taxon>
        <taxon>Streptophyta</taxon>
        <taxon>Embryophyta</taxon>
        <taxon>Tracheophyta</taxon>
        <taxon>Spermatophyta</taxon>
        <taxon>Magnoliopsida</taxon>
        <taxon>Liliopsida</taxon>
        <taxon>Poales</taxon>
        <taxon>Poaceae</taxon>
        <taxon>BOP clade</taxon>
        <taxon>Oryzoideae</taxon>
        <taxon>Oryzeae</taxon>
        <taxon>Oryzinae</taxon>
        <taxon>Oryza</taxon>
        <taxon>Oryza sativa</taxon>
    </lineage>
</organism>
<protein>
    <submittedName>
        <fullName evidence="1">Os02g0811101 protein</fullName>
    </submittedName>
</protein>
<accession>C7IZ62</accession>